<feature type="compositionally biased region" description="Polar residues" evidence="3">
    <location>
        <begin position="213"/>
        <end position="234"/>
    </location>
</feature>
<feature type="transmembrane region" description="Helical" evidence="4">
    <location>
        <begin position="1211"/>
        <end position="1229"/>
    </location>
</feature>
<dbReference type="Proteomes" id="UP001055439">
    <property type="component" value="Chromosome 10"/>
</dbReference>
<dbReference type="EMBL" id="CP097503">
    <property type="protein sequence ID" value="URD84700.1"/>
    <property type="molecule type" value="Genomic_DNA"/>
</dbReference>
<evidence type="ECO:0000256" key="4">
    <source>
        <dbReference type="SAM" id="Phobius"/>
    </source>
</evidence>
<feature type="compositionally biased region" description="Polar residues" evidence="3">
    <location>
        <begin position="247"/>
        <end position="267"/>
    </location>
</feature>
<gene>
    <name evidence="5" type="ORF">MUK42_02158</name>
</gene>
<evidence type="ECO:0008006" key="7">
    <source>
        <dbReference type="Google" id="ProtNLM"/>
    </source>
</evidence>
<reference evidence="5" key="1">
    <citation type="submission" date="2022-05" db="EMBL/GenBank/DDBJ databases">
        <title>The Musa troglodytarum L. genome provides insights into the mechanism of non-climacteric behaviour and enrichment of carotenoids.</title>
        <authorList>
            <person name="Wang J."/>
        </authorList>
    </citation>
    <scope>NUCLEOTIDE SEQUENCE</scope>
    <source>
        <tissue evidence="5">Leaf</tissue>
    </source>
</reference>
<evidence type="ECO:0000256" key="2">
    <source>
        <dbReference type="SAM" id="Coils"/>
    </source>
</evidence>
<feature type="region of interest" description="Disordered" evidence="3">
    <location>
        <begin position="211"/>
        <end position="306"/>
    </location>
</feature>
<proteinExistence type="predicted"/>
<keyword evidence="2" id="KW-0175">Coiled coil</keyword>
<feature type="transmembrane region" description="Helical" evidence="4">
    <location>
        <begin position="1177"/>
        <end position="1199"/>
    </location>
</feature>
<evidence type="ECO:0000256" key="1">
    <source>
        <dbReference type="ARBA" id="ARBA00004141"/>
    </source>
</evidence>
<feature type="transmembrane region" description="Helical" evidence="4">
    <location>
        <begin position="1241"/>
        <end position="1261"/>
    </location>
</feature>
<feature type="compositionally biased region" description="Low complexity" evidence="3">
    <location>
        <begin position="422"/>
        <end position="443"/>
    </location>
</feature>
<feature type="region of interest" description="Disordered" evidence="3">
    <location>
        <begin position="415"/>
        <end position="443"/>
    </location>
</feature>
<feature type="transmembrane region" description="Helical" evidence="4">
    <location>
        <begin position="1354"/>
        <end position="1376"/>
    </location>
</feature>
<comment type="subcellular location">
    <subcellularLocation>
        <location evidence="1">Membrane</location>
        <topology evidence="1">Multi-pass membrane protein</topology>
    </subcellularLocation>
</comment>
<protein>
    <recommendedName>
        <fullName evidence="7">WAT1-related protein</fullName>
    </recommendedName>
</protein>
<evidence type="ECO:0000313" key="5">
    <source>
        <dbReference type="EMBL" id="URD84700.1"/>
    </source>
</evidence>
<evidence type="ECO:0000313" key="6">
    <source>
        <dbReference type="Proteomes" id="UP001055439"/>
    </source>
</evidence>
<sequence length="1473" mass="161514">MERNNERDGESIPIVDAGSDNMARVSFRVRMWNVRDFVPKRRRNSGYRIGRKIRDGKEPTVSKGDVQLCHLKQQLRYSFHAKGEPGAGPTSLLWCWSHIERDIQFPAPDEGKIPLSYERCSCRVAPTSPHFSRSFTADDETKTDLCLGVPSVPTRGTNRQPKVSYTREYLLSFSNLDICKKLPSGFDASILSEFDEASIIVNEQQRGVGRLTFPSTKHNEYGSSPPNRLETTGSFPRGNFGRWDAHSSGSSNKDGDVQSNRDGSTQDSGRHSGAQSRRFLQHPEHDGLLGSGTYPRPSGYAGSSAPKARMAGHFQLNKTHEPYQPPRPYKALPFQRKDDKDSLNDETFGLANYSSEDRVEEERRRRESFELMRKEQQKALQEKQKQIPDNHKEKLDADIIALLQNSADKKSIMNEAHKADDSSSLSINDSSRPPTLRVPLSRPLVPPGFSNTTLNKILPIQPSNTNSSEARFVDTVDNLPLDGTDNGQEKRNQTDPFLNNRMLNNGSISNVLVNDTDKIVIPASGLEVINQLADAENISCAASGLHKTDNVCDGILENDDSGKNEKTSEITHSLVEDSSLSFLEKLLGHSLSKSSGSPISSEVLLYLKFTYSGKQDFKTDEETWVPTISESSKFAGWFVREENKHLDDFSSKDLLTMIVNYEKVGSPASVDSSNKAIEHMAPSLPFKPSDMTKKLDASPAPSPVVLTCEDLEQLILTNTKGSSSNLQHAVQGTWMTKDGKLERQKSDVDDHASQHLLSLLQKGTKKEKEMVSVTSPALEIGSLERFSITDTCSSVNLGIVESNSCNSETVSSSEKTLTLEALFGSAFMSELQCAQAPVSVQRVVDDGVNTTAIPTSLGLPFPSPDVQCILGVGKEQRNSPVEDLKFSAADFEEKAPETHLPDEHSLISGMTSSQLPRRINRARPLDPGLDPLNRNQQMKPMGPEGIHHGPYLNFPENIVPYNDPHHGSDPRINPAAYNLMLQQMPIPGNFPQQAFLQGLPSGVPLSHPMNHMQGYIPKISNVHSMSLHHQQPNYDGLGMGMQGSLVGSGGKNNPEAFQRLIEMELRANAKPVQPAAADHAFKAAATGGEVILKQFNVECKQCRKGGGGFMEELFIISGNFLVQVTYGAYMVFLNGVFNAGVNPLFLVVFGNSVTAVVVLPVALAFEKKKWPTRLSATLLFHFLLLSLGGVTLFQALMLVGIKKASPDVASAMPNLTPGLIFIISACLRFEKFDACCWYSRTKIMGTLLCLAGVFTMCFLQGTSETPRLANNWSFLLAKPLTLDKAINKDWVLGCFYLLAGVFILSCTTVLQAATMLKFPAPLTLVVITSVMGSSLTALLQLMTEGKISVGPTTMSITSIVAIVLLGGVVMGTCMAFQGWCITKKGPVLVSIFCPIQTVSTVVVSAALLGQIISLGRVLTREYIILFCSLAGIVLMFAGLYVVLWAKKNETFSMLDVDAEPEVLVEDVEKPLLS</sequence>
<name>A0A9E7EVD7_9LILI</name>
<dbReference type="InterPro" id="IPR037185">
    <property type="entry name" value="EmrE-like"/>
</dbReference>
<dbReference type="SUPFAM" id="SSF103481">
    <property type="entry name" value="Multidrug resistance efflux transporter EmrE"/>
    <property type="match status" value="1"/>
</dbReference>
<feature type="transmembrane region" description="Helical" evidence="4">
    <location>
        <begin position="1388"/>
        <end position="1411"/>
    </location>
</feature>
<dbReference type="PANTHER" id="PTHR34802">
    <property type="entry name" value="CHORISMATE SYNTHASE"/>
    <property type="match status" value="1"/>
</dbReference>
<feature type="region of interest" description="Disordered" evidence="3">
    <location>
        <begin position="318"/>
        <end position="347"/>
    </location>
</feature>
<dbReference type="PANTHER" id="PTHR34802:SF1">
    <property type="entry name" value="CHORISMATE SYNTHASE"/>
    <property type="match status" value="1"/>
</dbReference>
<evidence type="ECO:0000256" key="3">
    <source>
        <dbReference type="SAM" id="MobiDB-lite"/>
    </source>
</evidence>
<feature type="transmembrane region" description="Helical" evidence="4">
    <location>
        <begin position="1423"/>
        <end position="1445"/>
    </location>
</feature>
<feature type="coiled-coil region" evidence="2">
    <location>
        <begin position="359"/>
        <end position="386"/>
    </location>
</feature>
<feature type="transmembrane region" description="Helical" evidence="4">
    <location>
        <begin position="1322"/>
        <end position="1342"/>
    </location>
</feature>
<feature type="transmembrane region" description="Helical" evidence="4">
    <location>
        <begin position="1290"/>
        <end position="1310"/>
    </location>
</feature>
<accession>A0A9E7EVD7</accession>
<feature type="transmembrane region" description="Helical" evidence="4">
    <location>
        <begin position="1113"/>
        <end position="1132"/>
    </location>
</feature>
<keyword evidence="4" id="KW-0472">Membrane</keyword>
<dbReference type="OrthoDB" id="1923709at2759"/>
<keyword evidence="6" id="KW-1185">Reference proteome</keyword>
<organism evidence="5 6">
    <name type="scientific">Musa troglodytarum</name>
    <name type="common">fe'i banana</name>
    <dbReference type="NCBI Taxonomy" id="320322"/>
    <lineage>
        <taxon>Eukaryota</taxon>
        <taxon>Viridiplantae</taxon>
        <taxon>Streptophyta</taxon>
        <taxon>Embryophyta</taxon>
        <taxon>Tracheophyta</taxon>
        <taxon>Spermatophyta</taxon>
        <taxon>Magnoliopsida</taxon>
        <taxon>Liliopsida</taxon>
        <taxon>Zingiberales</taxon>
        <taxon>Musaceae</taxon>
        <taxon>Musa</taxon>
    </lineage>
</organism>
<keyword evidence="4" id="KW-0812">Transmembrane</keyword>
<feature type="transmembrane region" description="Helical" evidence="4">
    <location>
        <begin position="1144"/>
        <end position="1165"/>
    </location>
</feature>
<keyword evidence="4" id="KW-1133">Transmembrane helix</keyword>